<evidence type="ECO:0000256" key="15">
    <source>
        <dbReference type="ARBA" id="ARBA00022840"/>
    </source>
</evidence>
<feature type="compositionally biased region" description="Low complexity" evidence="20">
    <location>
        <begin position="226"/>
        <end position="249"/>
    </location>
</feature>
<dbReference type="Pfam" id="PF01039">
    <property type="entry name" value="Carboxyl_trans"/>
    <property type="match status" value="1"/>
</dbReference>
<keyword evidence="13" id="KW-0863">Zinc-finger</keyword>
<dbReference type="InterPro" id="IPR000438">
    <property type="entry name" value="Acetyl_CoA_COase_Trfase_b_su"/>
</dbReference>
<dbReference type="GO" id="GO:0008270">
    <property type="term" value="F:zinc ion binding"/>
    <property type="evidence" value="ECO:0007669"/>
    <property type="project" value="UniProtKB-KW"/>
</dbReference>
<dbReference type="PANTHER" id="PTHR42853:SF3">
    <property type="entry name" value="ACETYL-COENZYME A CARBOXYLASE CARBOXYL TRANSFERASE SUBUNIT ALPHA, CHLOROPLASTIC"/>
    <property type="match status" value="1"/>
</dbReference>
<dbReference type="EMBL" id="JARAWC010000003">
    <property type="protein sequence ID" value="MDX2959239.1"/>
    <property type="molecule type" value="Genomic_DNA"/>
</dbReference>
<feature type="domain" description="CoA carboxyltransferase N-terminal" evidence="21">
    <location>
        <begin position="1"/>
        <end position="235"/>
    </location>
</feature>
<dbReference type="PROSITE" id="PS50980">
    <property type="entry name" value="COA_CT_NTER"/>
    <property type="match status" value="1"/>
</dbReference>
<evidence type="ECO:0000256" key="16">
    <source>
        <dbReference type="ARBA" id="ARBA00023098"/>
    </source>
</evidence>
<evidence type="ECO:0000256" key="7">
    <source>
        <dbReference type="ARBA" id="ARBA00011883"/>
    </source>
</evidence>
<evidence type="ECO:0000256" key="1">
    <source>
        <dbReference type="ARBA" id="ARBA00001947"/>
    </source>
</evidence>
<dbReference type="InterPro" id="IPR001095">
    <property type="entry name" value="Acetyl_CoA_COase_a_su"/>
</dbReference>
<organism evidence="23 26">
    <name type="scientific">Streptomyces acidiscabies</name>
    <dbReference type="NCBI Taxonomy" id="42234"/>
    <lineage>
        <taxon>Bacteria</taxon>
        <taxon>Bacillati</taxon>
        <taxon>Actinomycetota</taxon>
        <taxon>Actinomycetes</taxon>
        <taxon>Kitasatosporales</taxon>
        <taxon>Streptomycetaceae</taxon>
        <taxon>Streptomyces</taxon>
    </lineage>
</organism>
<accession>A0AAP6EE08</accession>
<dbReference type="InterPro" id="IPR011763">
    <property type="entry name" value="COA_CT_C"/>
</dbReference>
<comment type="catalytic activity">
    <reaction evidence="19">
        <text>N(6)-carboxybiotinyl-L-lysyl-[protein] + acetyl-CoA = N(6)-biotinyl-L-lysyl-[protein] + malonyl-CoA</text>
        <dbReference type="Rhea" id="RHEA:54728"/>
        <dbReference type="Rhea" id="RHEA-COMP:10505"/>
        <dbReference type="Rhea" id="RHEA-COMP:10506"/>
        <dbReference type="ChEBI" id="CHEBI:57288"/>
        <dbReference type="ChEBI" id="CHEBI:57384"/>
        <dbReference type="ChEBI" id="CHEBI:83144"/>
        <dbReference type="ChEBI" id="CHEBI:83145"/>
        <dbReference type="EC" id="2.1.3.15"/>
    </reaction>
</comment>
<comment type="caution">
    <text evidence="23">The sequence shown here is derived from an EMBL/GenBank/DDBJ whole genome shotgun (WGS) entry which is preliminary data.</text>
</comment>
<dbReference type="EC" id="2.1.3.15" evidence="7"/>
<keyword evidence="13" id="KW-0862">Zinc</keyword>
<keyword evidence="14" id="KW-0276">Fatty acid metabolism</keyword>
<evidence type="ECO:0000256" key="18">
    <source>
        <dbReference type="ARBA" id="ARBA00025280"/>
    </source>
</evidence>
<dbReference type="Proteomes" id="UP001282288">
    <property type="component" value="Unassembled WGS sequence"/>
</dbReference>
<keyword evidence="15" id="KW-0067">ATP-binding</keyword>
<evidence type="ECO:0000256" key="10">
    <source>
        <dbReference type="ARBA" id="ARBA00022516"/>
    </source>
</evidence>
<dbReference type="RefSeq" id="WP_010354761.1">
    <property type="nucleotide sequence ID" value="NZ_BCMK01000072.1"/>
</dbReference>
<evidence type="ECO:0000256" key="2">
    <source>
        <dbReference type="ARBA" id="ARBA00004496"/>
    </source>
</evidence>
<keyword evidence="16" id="KW-0443">Lipid metabolism</keyword>
<dbReference type="SUPFAM" id="SSF52096">
    <property type="entry name" value="ClpP/crotonase"/>
    <property type="match status" value="2"/>
</dbReference>
<evidence type="ECO:0000313" key="24">
    <source>
        <dbReference type="EMBL" id="MDX3017617.1"/>
    </source>
</evidence>
<dbReference type="InterPro" id="IPR011762">
    <property type="entry name" value="COA_CT_N"/>
</dbReference>
<dbReference type="PRINTS" id="PR01070">
    <property type="entry name" value="ACCCTRFRASEB"/>
</dbReference>
<dbReference type="GO" id="GO:0003989">
    <property type="term" value="F:acetyl-CoA carboxylase activity"/>
    <property type="evidence" value="ECO:0007669"/>
    <property type="project" value="InterPro"/>
</dbReference>
<evidence type="ECO:0000256" key="9">
    <source>
        <dbReference type="ARBA" id="ARBA00022490"/>
    </source>
</evidence>
<dbReference type="PROSITE" id="PS50989">
    <property type="entry name" value="COA_CT_CTER"/>
    <property type="match status" value="1"/>
</dbReference>
<evidence type="ECO:0000313" key="23">
    <source>
        <dbReference type="EMBL" id="MDX2959239.1"/>
    </source>
</evidence>
<dbReference type="InterPro" id="IPR034733">
    <property type="entry name" value="AcCoA_carboxyl_beta"/>
</dbReference>
<reference evidence="23 25" key="1">
    <citation type="journal article" date="2023" name="Microb. Genom.">
        <title>Mesoterricola silvestris gen. nov., sp. nov., Mesoterricola sediminis sp. nov., Geothrix oryzae sp. nov., Geothrix edaphica sp. nov., Geothrix rubra sp. nov., and Geothrix limicola sp. nov., six novel members of Acidobacteriota isolated from soils.</title>
        <authorList>
            <person name="Weisberg A.J."/>
            <person name="Pearce E."/>
            <person name="Kramer C.G."/>
            <person name="Chang J.H."/>
            <person name="Clarke C.R."/>
        </authorList>
    </citation>
    <scope>NUCLEOTIDE SEQUENCE</scope>
    <source>
        <strain evidence="24 25">NB05-1H</strain>
        <strain evidence="23">NRRL_B-16521</strain>
    </source>
</reference>
<comment type="function">
    <text evidence="18">Component of the acetyl coenzyme A carboxylase (ACC) complex. Biotin carboxylase (BC) catalyzes the carboxylation of biotin on its carrier protein (BCCP) and then the CO(2) group is transferred by the transcarboxylase to acetyl-CoA to form malonyl-CoA.</text>
</comment>
<name>A0AAP6EE08_9ACTN</name>
<proteinExistence type="inferred from homology"/>
<dbReference type="GO" id="GO:0006633">
    <property type="term" value="P:fatty acid biosynthetic process"/>
    <property type="evidence" value="ECO:0007669"/>
    <property type="project" value="UniProtKB-KW"/>
</dbReference>
<keyword evidence="12" id="KW-0547">Nucleotide-binding</keyword>
<sequence length="470" mass="48667">MTRFSAREVIALVTDTFTELPYPDKESAPDGPLGWEGYDASLARAAGRTGESESVVCGTADIEGTQVVLIAFEFGFLGGSLGERTGDRLESAYRHARAHRLPVVPLVATGGSRMQEGMLALTQLQRVARESALTRAAGLPQIAVLRDPTTGGGWATLGAGADVILALPGAQVGFAGSRVRPPDADPAAYTAEAQVAAGSADAVVRPEELRETLGLWLRLLSARPTATPSAPEATAPSNSLPSPNTSTPAAPRPAPVPTPLGATDLPLSGWDAVQRARSPQHPRAHAYLDTYFTHRAEISGDRCGGTDPEGILCGFGLRPDGQVVAFAAQTGAATRPAGYRTAVRLIRLADRLGIPVLTLVDTLGAANDAEAERQGAGAAIAELFTAVAEVGTPVTTLVIGEGGSGGALALAAPGRTWATPDSYFSVIAPELAAAILKRPPEEVEATAGQLRIRPQDLAALGVIRTDDRRP</sequence>
<feature type="domain" description="CoA carboxyltransferase C-terminal" evidence="22">
    <location>
        <begin position="255"/>
        <end position="470"/>
    </location>
</feature>
<dbReference type="GO" id="GO:0016743">
    <property type="term" value="F:carboxyl- or carbamoyltransferase activity"/>
    <property type="evidence" value="ECO:0007669"/>
    <property type="project" value="InterPro"/>
</dbReference>
<comment type="cofactor">
    <cofactor evidence="1">
        <name>Zn(2+)</name>
        <dbReference type="ChEBI" id="CHEBI:29105"/>
    </cofactor>
</comment>
<evidence type="ECO:0000256" key="19">
    <source>
        <dbReference type="ARBA" id="ARBA00049152"/>
    </source>
</evidence>
<evidence type="ECO:0000259" key="22">
    <source>
        <dbReference type="PROSITE" id="PS50989"/>
    </source>
</evidence>
<keyword evidence="17" id="KW-0275">Fatty acid biosynthesis</keyword>
<dbReference type="AlphaFoldDB" id="A0AAP6EE08"/>
<evidence type="ECO:0000313" key="25">
    <source>
        <dbReference type="Proteomes" id="UP001272987"/>
    </source>
</evidence>
<dbReference type="GO" id="GO:0005524">
    <property type="term" value="F:ATP binding"/>
    <property type="evidence" value="ECO:0007669"/>
    <property type="project" value="UniProtKB-KW"/>
</dbReference>
<gene>
    <name evidence="23" type="ORF">PV399_05820</name>
    <name evidence="24" type="ORF">PV666_06955</name>
</gene>
<dbReference type="GeneID" id="69806432"/>
<evidence type="ECO:0000313" key="26">
    <source>
        <dbReference type="Proteomes" id="UP001282288"/>
    </source>
</evidence>
<protein>
    <recommendedName>
        <fullName evidence="8">Acetyl-coenzyme A carboxylase carboxyl transferase subunits beta/alpha</fullName>
        <ecNumber evidence="7">2.1.3.15</ecNumber>
    </recommendedName>
</protein>
<dbReference type="Gene3D" id="3.90.226.10">
    <property type="entry name" value="2-enoyl-CoA Hydratase, Chain A, domain 1"/>
    <property type="match status" value="2"/>
</dbReference>
<comment type="pathway">
    <text evidence="3">Lipid metabolism; malonyl-CoA biosynthesis; malonyl-CoA from acetyl-CoA: step 1/1.</text>
</comment>
<keyword evidence="25" id="KW-1185">Reference proteome</keyword>
<comment type="subcellular location">
    <subcellularLocation>
        <location evidence="2">Cytoplasm</location>
    </subcellularLocation>
</comment>
<evidence type="ECO:0000256" key="14">
    <source>
        <dbReference type="ARBA" id="ARBA00022832"/>
    </source>
</evidence>
<dbReference type="GO" id="GO:0009317">
    <property type="term" value="C:acetyl-CoA carboxylase complex"/>
    <property type="evidence" value="ECO:0007669"/>
    <property type="project" value="InterPro"/>
</dbReference>
<evidence type="ECO:0000256" key="4">
    <source>
        <dbReference type="ARBA" id="ARBA00006276"/>
    </source>
</evidence>
<evidence type="ECO:0000256" key="13">
    <source>
        <dbReference type="ARBA" id="ARBA00022771"/>
    </source>
</evidence>
<dbReference type="InterPro" id="IPR029045">
    <property type="entry name" value="ClpP/crotonase-like_dom_sf"/>
</dbReference>
<comment type="subunit">
    <text evidence="6">Acetyl-CoA carboxylase is a heterotetramer composed of biotin carboxyl carrier protein (AccB), biotin carboxylase (AccC) and two subunits of ACCase subunit beta/alpha.</text>
</comment>
<evidence type="ECO:0000259" key="21">
    <source>
        <dbReference type="PROSITE" id="PS50980"/>
    </source>
</evidence>
<evidence type="ECO:0000256" key="12">
    <source>
        <dbReference type="ARBA" id="ARBA00022741"/>
    </source>
</evidence>
<evidence type="ECO:0000256" key="6">
    <source>
        <dbReference type="ARBA" id="ARBA00011664"/>
    </source>
</evidence>
<evidence type="ECO:0000256" key="17">
    <source>
        <dbReference type="ARBA" id="ARBA00023160"/>
    </source>
</evidence>
<evidence type="ECO:0000256" key="8">
    <source>
        <dbReference type="ARBA" id="ARBA00018312"/>
    </source>
</evidence>
<evidence type="ECO:0000256" key="3">
    <source>
        <dbReference type="ARBA" id="ARBA00004956"/>
    </source>
</evidence>
<dbReference type="PANTHER" id="PTHR42853">
    <property type="entry name" value="ACETYL-COENZYME A CARBOXYLASE CARBOXYL TRANSFERASE SUBUNIT ALPHA"/>
    <property type="match status" value="1"/>
</dbReference>
<evidence type="ECO:0000256" key="20">
    <source>
        <dbReference type="SAM" id="MobiDB-lite"/>
    </source>
</evidence>
<dbReference type="Proteomes" id="UP001272987">
    <property type="component" value="Unassembled WGS sequence"/>
</dbReference>
<dbReference type="EMBL" id="JARAWP010000003">
    <property type="protein sequence ID" value="MDX3017617.1"/>
    <property type="molecule type" value="Genomic_DNA"/>
</dbReference>
<comment type="similarity">
    <text evidence="4">In the C-terminal section; belongs to the AccA family.</text>
</comment>
<comment type="similarity">
    <text evidence="5">In the N-terminal section; belongs to the AccD/PCCB family.</text>
</comment>
<keyword evidence="10" id="KW-0444">Lipid biosynthesis</keyword>
<dbReference type="Pfam" id="PF03255">
    <property type="entry name" value="ACCA"/>
    <property type="match status" value="1"/>
</dbReference>
<evidence type="ECO:0000256" key="11">
    <source>
        <dbReference type="ARBA" id="ARBA00022679"/>
    </source>
</evidence>
<evidence type="ECO:0000256" key="5">
    <source>
        <dbReference type="ARBA" id="ARBA00010284"/>
    </source>
</evidence>
<keyword evidence="9" id="KW-0963">Cytoplasm</keyword>
<keyword evidence="11 23" id="KW-0808">Transferase</keyword>
<feature type="region of interest" description="Disordered" evidence="20">
    <location>
        <begin position="226"/>
        <end position="266"/>
    </location>
</feature>
<keyword evidence="13" id="KW-0479">Metal-binding</keyword>